<keyword evidence="3 7" id="KW-0812">Transmembrane</keyword>
<organism evidence="8 9">
    <name type="scientific">Geodermatophilus obscurus</name>
    <dbReference type="NCBI Taxonomy" id="1861"/>
    <lineage>
        <taxon>Bacteria</taxon>
        <taxon>Bacillati</taxon>
        <taxon>Actinomycetota</taxon>
        <taxon>Actinomycetes</taxon>
        <taxon>Geodermatophilales</taxon>
        <taxon>Geodermatophilaceae</taxon>
        <taxon>Geodermatophilus</taxon>
    </lineage>
</organism>
<sequence>MSGTRPRESAVDRIRERVEEKAARRAAAKTAEARGPHPDAGRPPAGAPSKEQLPGIHAEKPTQIPARGWWQIVKRSWAEHNADNMPIIAGGVAFFGFLAIFPALIAIISIYGLVASPEEAASQIESFASGLPESARNLITDQLTSITAGSDDALTTSLVVSVLGALWSVSGGVGNLVKAVNIAYDEVETRNFVKLRALSLVLTLGAIVFVLLTFGLVAVLPAVIDALPLGPFGTVLAQIARWGLLLLVVAGSLSVLYRLAPDRDNPKLRWVSLGSLVVTVIWAVVSLLFSFYVNNFGSYNETYGAIAGVIVLMLWLYLTCFLVLLGAEINAETEHQTAQDTTEGPPQPMGERNATVADELPDPPVPSKEDKDPTRTK</sequence>
<evidence type="ECO:0000256" key="3">
    <source>
        <dbReference type="ARBA" id="ARBA00022692"/>
    </source>
</evidence>
<gene>
    <name evidence="8" type="ORF">SAMN05660350_01469</name>
</gene>
<evidence type="ECO:0000256" key="5">
    <source>
        <dbReference type="ARBA" id="ARBA00023136"/>
    </source>
</evidence>
<dbReference type="GO" id="GO:0005886">
    <property type="term" value="C:plasma membrane"/>
    <property type="evidence" value="ECO:0007669"/>
    <property type="project" value="UniProtKB-SubCell"/>
</dbReference>
<name>A0A1M7T8G5_9ACTN</name>
<evidence type="ECO:0000313" key="8">
    <source>
        <dbReference type="EMBL" id="SHN67008.1"/>
    </source>
</evidence>
<evidence type="ECO:0000256" key="1">
    <source>
        <dbReference type="ARBA" id="ARBA00004651"/>
    </source>
</evidence>
<evidence type="ECO:0000256" key="6">
    <source>
        <dbReference type="SAM" id="MobiDB-lite"/>
    </source>
</evidence>
<feature type="transmembrane region" description="Helical" evidence="7">
    <location>
        <begin position="87"/>
        <end position="114"/>
    </location>
</feature>
<dbReference type="Proteomes" id="UP000184428">
    <property type="component" value="Unassembled WGS sequence"/>
</dbReference>
<feature type="region of interest" description="Disordered" evidence="6">
    <location>
        <begin position="335"/>
        <end position="377"/>
    </location>
</feature>
<dbReference type="Pfam" id="PF03631">
    <property type="entry name" value="Virul_fac_BrkB"/>
    <property type="match status" value="1"/>
</dbReference>
<dbReference type="OrthoDB" id="9781030at2"/>
<proteinExistence type="predicted"/>
<feature type="transmembrane region" description="Helical" evidence="7">
    <location>
        <begin position="305"/>
        <end position="327"/>
    </location>
</feature>
<evidence type="ECO:0000256" key="2">
    <source>
        <dbReference type="ARBA" id="ARBA00022475"/>
    </source>
</evidence>
<keyword evidence="4 7" id="KW-1133">Transmembrane helix</keyword>
<reference evidence="8 9" key="1">
    <citation type="submission" date="2016-12" db="EMBL/GenBank/DDBJ databases">
        <authorList>
            <person name="Song W.-J."/>
            <person name="Kurnit D.M."/>
        </authorList>
    </citation>
    <scope>NUCLEOTIDE SEQUENCE [LARGE SCALE GENOMIC DNA]</scope>
    <source>
        <strain evidence="8 9">DSM 43162</strain>
    </source>
</reference>
<feature type="transmembrane region" description="Helical" evidence="7">
    <location>
        <begin position="200"/>
        <end position="224"/>
    </location>
</feature>
<feature type="compositionally biased region" description="Basic and acidic residues" evidence="6">
    <location>
        <begin position="367"/>
        <end position="377"/>
    </location>
</feature>
<feature type="region of interest" description="Disordered" evidence="6">
    <location>
        <begin position="1"/>
        <end position="60"/>
    </location>
</feature>
<dbReference type="EMBL" id="FRDM01000005">
    <property type="protein sequence ID" value="SHN67008.1"/>
    <property type="molecule type" value="Genomic_DNA"/>
</dbReference>
<feature type="compositionally biased region" description="Basic and acidic residues" evidence="6">
    <location>
        <begin position="31"/>
        <end position="40"/>
    </location>
</feature>
<dbReference type="NCBIfam" id="TIGR00765">
    <property type="entry name" value="yihY_not_rbn"/>
    <property type="match status" value="1"/>
</dbReference>
<dbReference type="PANTHER" id="PTHR30213:SF0">
    <property type="entry name" value="UPF0761 MEMBRANE PROTEIN YIHY"/>
    <property type="match status" value="1"/>
</dbReference>
<dbReference type="AlphaFoldDB" id="A0A1M7T8G5"/>
<accession>A0A1M7T8G5</accession>
<feature type="transmembrane region" description="Helical" evidence="7">
    <location>
        <begin position="239"/>
        <end position="259"/>
    </location>
</feature>
<evidence type="ECO:0000313" key="9">
    <source>
        <dbReference type="Proteomes" id="UP000184428"/>
    </source>
</evidence>
<protein>
    <submittedName>
        <fullName evidence="8">Membrane protein</fullName>
    </submittedName>
</protein>
<keyword evidence="2" id="KW-1003">Cell membrane</keyword>
<dbReference type="PANTHER" id="PTHR30213">
    <property type="entry name" value="INNER MEMBRANE PROTEIN YHJD"/>
    <property type="match status" value="1"/>
</dbReference>
<feature type="compositionally biased region" description="Basic and acidic residues" evidence="6">
    <location>
        <begin position="1"/>
        <end position="23"/>
    </location>
</feature>
<evidence type="ECO:0000256" key="4">
    <source>
        <dbReference type="ARBA" id="ARBA00022989"/>
    </source>
</evidence>
<dbReference type="RefSeq" id="WP_072915672.1">
    <property type="nucleotide sequence ID" value="NZ_FRDM01000005.1"/>
</dbReference>
<comment type="subcellular location">
    <subcellularLocation>
        <location evidence="1">Cell membrane</location>
        <topology evidence="1">Multi-pass membrane protein</topology>
    </subcellularLocation>
</comment>
<feature type="transmembrane region" description="Helical" evidence="7">
    <location>
        <begin position="271"/>
        <end position="293"/>
    </location>
</feature>
<keyword evidence="5 7" id="KW-0472">Membrane</keyword>
<evidence type="ECO:0000256" key="7">
    <source>
        <dbReference type="SAM" id="Phobius"/>
    </source>
</evidence>
<dbReference type="InterPro" id="IPR017039">
    <property type="entry name" value="Virul_fac_BrkB"/>
</dbReference>